<dbReference type="Proteomes" id="UP000006263">
    <property type="component" value="Unassembled WGS sequence"/>
</dbReference>
<comment type="caution">
    <text evidence="1">The sequence shown here is derived from an EMBL/GenBank/DDBJ whole genome shotgun (WGS) entry which is preliminary data.</text>
</comment>
<dbReference type="EMBL" id="BAEP01000054">
    <property type="protein sequence ID" value="GAC24994.1"/>
    <property type="molecule type" value="Genomic_DNA"/>
</dbReference>
<protein>
    <submittedName>
        <fullName evidence="1">Uncharacterized protein</fullName>
    </submittedName>
</protein>
<name>K6XWJ5_9ALTE</name>
<evidence type="ECO:0000313" key="1">
    <source>
        <dbReference type="EMBL" id="GAC24994.1"/>
    </source>
</evidence>
<evidence type="ECO:0000313" key="2">
    <source>
        <dbReference type="Proteomes" id="UP000006263"/>
    </source>
</evidence>
<accession>K6XWJ5</accession>
<gene>
    <name evidence="1" type="ORF">GMES_2704</name>
</gene>
<dbReference type="AlphaFoldDB" id="K6XWJ5"/>
<organism evidence="1 2">
    <name type="scientific">Paraglaciecola mesophila KMM 241</name>
    <dbReference type="NCBI Taxonomy" id="1128912"/>
    <lineage>
        <taxon>Bacteria</taxon>
        <taxon>Pseudomonadati</taxon>
        <taxon>Pseudomonadota</taxon>
        <taxon>Gammaproteobacteria</taxon>
        <taxon>Alteromonadales</taxon>
        <taxon>Alteromonadaceae</taxon>
        <taxon>Paraglaciecola</taxon>
    </lineage>
</organism>
<reference evidence="1 2" key="1">
    <citation type="journal article" date="2017" name="Antonie Van Leeuwenhoek">
        <title>Rhizobium rhizosphaerae sp. nov., a novel species isolated from rice rhizosphere.</title>
        <authorList>
            <person name="Zhao J.J."/>
            <person name="Zhang J."/>
            <person name="Zhang R.J."/>
            <person name="Zhang C.W."/>
            <person name="Yin H.Q."/>
            <person name="Zhang X.X."/>
        </authorList>
    </citation>
    <scope>NUCLEOTIDE SEQUENCE [LARGE SCALE GENOMIC DNA]</scope>
    <source>
        <strain evidence="1 2">KMM 241</strain>
    </source>
</reference>
<proteinExistence type="predicted"/>
<sequence>MCAIGRTYSEVHGNDCVGGYIHWVPIKIGGEYMKYSPIKN</sequence>